<reference evidence="2" key="1">
    <citation type="submission" date="2021-01" db="EMBL/GenBank/DDBJ databases">
        <authorList>
            <person name="Corre E."/>
            <person name="Pelletier E."/>
            <person name="Niang G."/>
            <person name="Scheremetjew M."/>
            <person name="Finn R."/>
            <person name="Kale V."/>
            <person name="Holt S."/>
            <person name="Cochrane G."/>
            <person name="Meng A."/>
            <person name="Brown T."/>
            <person name="Cohen L."/>
        </authorList>
    </citation>
    <scope>NUCLEOTIDE SEQUENCE</scope>
    <source>
        <strain evidence="2">NIES-381</strain>
    </source>
</reference>
<evidence type="ECO:0000259" key="1">
    <source>
        <dbReference type="PROSITE" id="PS50206"/>
    </source>
</evidence>
<dbReference type="SMART" id="SM00450">
    <property type="entry name" value="RHOD"/>
    <property type="match status" value="1"/>
</dbReference>
<evidence type="ECO:0000313" key="2">
    <source>
        <dbReference type="EMBL" id="CAD9042610.1"/>
    </source>
</evidence>
<dbReference type="PROSITE" id="PS50206">
    <property type="entry name" value="RHODANESE_3"/>
    <property type="match status" value="1"/>
</dbReference>
<dbReference type="CDD" id="cd00158">
    <property type="entry name" value="RHOD"/>
    <property type="match status" value="1"/>
</dbReference>
<dbReference type="PANTHER" id="PTHR44920:SF2">
    <property type="entry name" value="RHODANESE DOMAIN-CONTAINING PROTEIN"/>
    <property type="match status" value="1"/>
</dbReference>
<dbReference type="EMBL" id="HBGA01147090">
    <property type="protein sequence ID" value="CAD9042610.1"/>
    <property type="molecule type" value="Transcribed_RNA"/>
</dbReference>
<dbReference type="InterPro" id="IPR001763">
    <property type="entry name" value="Rhodanese-like_dom"/>
</dbReference>
<name>A0A7S1JFQ8_9EUGL</name>
<dbReference type="SUPFAM" id="SSF52821">
    <property type="entry name" value="Rhodanese/Cell cycle control phosphatase"/>
    <property type="match status" value="1"/>
</dbReference>
<dbReference type="Pfam" id="PF00581">
    <property type="entry name" value="Rhodanese"/>
    <property type="match status" value="1"/>
</dbReference>
<sequence>MASEHALLSTNVAYYTPQPSGSATHKPIVKMISRPIFAATIGLCAGLALTRASASTTKLVVDVPRVSSLKPAMVGGILSPLAIPVGLQSAAATSIPTDAVSVGTPSLVATLAEGAEQMQASDDTLPYRIVAAALPIILLYVYVYSGAAAAQEHGEDAQKVCPSGTYLVGDGHRPTSPEGWKIQAEALTSRGLNAGVSGKVAAELAREGRIQIVDVRTNEEFQKGHIPGSVNVPLFRRIEGWSVFKAARRFQFTLFGQVGTEFNSRFLAEWEKKVRPVSDDGSVIQWVVVDSTVMGTLEATESFPNGKPCHALMAIYLASISGYAACDMNYLKGGIDAYARDGGVIDGKIEGLLF</sequence>
<feature type="domain" description="Rhodanese" evidence="1">
    <location>
        <begin position="206"/>
        <end position="347"/>
    </location>
</feature>
<dbReference type="GO" id="GO:0009507">
    <property type="term" value="C:chloroplast"/>
    <property type="evidence" value="ECO:0007669"/>
    <property type="project" value="TreeGrafter"/>
</dbReference>
<proteinExistence type="predicted"/>
<dbReference type="InterPro" id="IPR036873">
    <property type="entry name" value="Rhodanese-like_dom_sf"/>
</dbReference>
<dbReference type="AlphaFoldDB" id="A0A7S1JFQ8"/>
<protein>
    <recommendedName>
        <fullName evidence="1">Rhodanese domain-containing protein</fullName>
    </recommendedName>
</protein>
<accession>A0A7S1JFQ8</accession>
<organism evidence="2">
    <name type="scientific">Eutreptiella gymnastica</name>
    <dbReference type="NCBI Taxonomy" id="73025"/>
    <lineage>
        <taxon>Eukaryota</taxon>
        <taxon>Discoba</taxon>
        <taxon>Euglenozoa</taxon>
        <taxon>Euglenida</taxon>
        <taxon>Spirocuta</taxon>
        <taxon>Euglenophyceae</taxon>
        <taxon>Eutreptiales</taxon>
        <taxon>Eutreptiaceae</taxon>
        <taxon>Eutreptiella</taxon>
    </lineage>
</organism>
<dbReference type="PANTHER" id="PTHR44920">
    <property type="entry name" value="RHODANESE-LIKE DOMAIN-CONTAINING PROTEIN 14, CHLOROPLASTIC-RELATED"/>
    <property type="match status" value="1"/>
</dbReference>
<dbReference type="InterPro" id="IPR043186">
    <property type="entry name" value="Str14"/>
</dbReference>
<dbReference type="Gene3D" id="3.40.250.10">
    <property type="entry name" value="Rhodanese-like domain"/>
    <property type="match status" value="1"/>
</dbReference>
<gene>
    <name evidence="2" type="ORF">EGYM00392_LOCUS53787</name>
</gene>